<dbReference type="AlphaFoldDB" id="A0AA40B1H4"/>
<organism evidence="2 3">
    <name type="scientific">Lasiosphaeris hirsuta</name>
    <dbReference type="NCBI Taxonomy" id="260670"/>
    <lineage>
        <taxon>Eukaryota</taxon>
        <taxon>Fungi</taxon>
        <taxon>Dikarya</taxon>
        <taxon>Ascomycota</taxon>
        <taxon>Pezizomycotina</taxon>
        <taxon>Sordariomycetes</taxon>
        <taxon>Sordariomycetidae</taxon>
        <taxon>Sordariales</taxon>
        <taxon>Lasiosphaeriaceae</taxon>
        <taxon>Lasiosphaeris</taxon>
    </lineage>
</organism>
<sequence>MIMDDVIPPYSSSSDEGRSPRPSQPRPEKRRRNDHESNREDGAERAAPRTTPSHGGADSRWDNFITLHEECAELEKTGFHFPDLHTFVAELNLACQAKWETRHVPYHQVIALLVCWEEDDLGVVKEIESLEIMLRDSYNFEVATFTIPSVKKGYLGLVDRVRSLLEMYDVEDNLFILYYGGHARQDEQPQTTWVSLSLQRHDDGLFKRDANGCHRVEPYRQRTPIYHWLS</sequence>
<dbReference type="EMBL" id="JAUKUA010000002">
    <property type="protein sequence ID" value="KAK0725953.1"/>
    <property type="molecule type" value="Genomic_DNA"/>
</dbReference>
<evidence type="ECO:0000256" key="1">
    <source>
        <dbReference type="SAM" id="MobiDB-lite"/>
    </source>
</evidence>
<dbReference type="Proteomes" id="UP001172102">
    <property type="component" value="Unassembled WGS sequence"/>
</dbReference>
<reference evidence="2" key="1">
    <citation type="submission" date="2023-06" db="EMBL/GenBank/DDBJ databases">
        <title>Genome-scale phylogeny and comparative genomics of the fungal order Sordariales.</title>
        <authorList>
            <consortium name="Lawrence Berkeley National Laboratory"/>
            <person name="Hensen N."/>
            <person name="Bonometti L."/>
            <person name="Westerberg I."/>
            <person name="Brannstrom I.O."/>
            <person name="Guillou S."/>
            <person name="Cros-Aarteil S."/>
            <person name="Calhoun S."/>
            <person name="Haridas S."/>
            <person name="Kuo A."/>
            <person name="Mondo S."/>
            <person name="Pangilinan J."/>
            <person name="Riley R."/>
            <person name="Labutti K."/>
            <person name="Andreopoulos B."/>
            <person name="Lipzen A."/>
            <person name="Chen C."/>
            <person name="Yanf M."/>
            <person name="Daum C."/>
            <person name="Ng V."/>
            <person name="Clum A."/>
            <person name="Steindorff A."/>
            <person name="Ohm R."/>
            <person name="Martin F."/>
            <person name="Silar P."/>
            <person name="Natvig D."/>
            <person name="Lalanne C."/>
            <person name="Gautier V."/>
            <person name="Ament-Velasquez S.L."/>
            <person name="Kruys A."/>
            <person name="Hutchinson M.I."/>
            <person name="Powell A.J."/>
            <person name="Barry K."/>
            <person name="Miller A.N."/>
            <person name="Grigoriev I.V."/>
            <person name="Debuchy R."/>
            <person name="Gladieux P."/>
            <person name="Thoren M.H."/>
            <person name="Johannesson H."/>
        </authorList>
    </citation>
    <scope>NUCLEOTIDE SEQUENCE</scope>
    <source>
        <strain evidence="2">SMH4607-1</strain>
    </source>
</reference>
<evidence type="ECO:0000313" key="3">
    <source>
        <dbReference type="Proteomes" id="UP001172102"/>
    </source>
</evidence>
<evidence type="ECO:0000313" key="2">
    <source>
        <dbReference type="EMBL" id="KAK0725953.1"/>
    </source>
</evidence>
<proteinExistence type="predicted"/>
<feature type="region of interest" description="Disordered" evidence="1">
    <location>
        <begin position="1"/>
        <end position="60"/>
    </location>
</feature>
<feature type="compositionally biased region" description="Basic and acidic residues" evidence="1">
    <location>
        <begin position="31"/>
        <end position="47"/>
    </location>
</feature>
<gene>
    <name evidence="2" type="ORF">B0H67DRAFT_143960</name>
</gene>
<keyword evidence="3" id="KW-1185">Reference proteome</keyword>
<protein>
    <submittedName>
        <fullName evidence="2">Uncharacterized protein</fullName>
    </submittedName>
</protein>
<accession>A0AA40B1H4</accession>
<name>A0AA40B1H4_9PEZI</name>
<comment type="caution">
    <text evidence="2">The sequence shown here is derived from an EMBL/GenBank/DDBJ whole genome shotgun (WGS) entry which is preliminary data.</text>
</comment>